<evidence type="ECO:0000259" key="2">
    <source>
        <dbReference type="Pfam" id="PF02371"/>
    </source>
</evidence>
<evidence type="ECO:0000259" key="1">
    <source>
        <dbReference type="Pfam" id="PF01548"/>
    </source>
</evidence>
<dbReference type="InterPro" id="IPR002525">
    <property type="entry name" value="Transp_IS110-like_N"/>
</dbReference>
<dbReference type="NCBIfam" id="NF033542">
    <property type="entry name" value="transpos_IS110"/>
    <property type="match status" value="1"/>
</dbReference>
<dbReference type="Proteomes" id="UP000471753">
    <property type="component" value="Unassembled WGS sequence"/>
</dbReference>
<dbReference type="AlphaFoldDB" id="A0A7K3UGS7"/>
<dbReference type="InterPro" id="IPR047650">
    <property type="entry name" value="Transpos_IS110"/>
</dbReference>
<proteinExistence type="predicted"/>
<protein>
    <submittedName>
        <fullName evidence="3">IS110 family transposase</fullName>
    </submittedName>
</protein>
<accession>A0A7K3UGS7</accession>
<dbReference type="Pfam" id="PF02371">
    <property type="entry name" value="Transposase_20"/>
    <property type="match status" value="1"/>
</dbReference>
<name>A0A7K3UGS7_9HYPH</name>
<evidence type="ECO:0000313" key="3">
    <source>
        <dbReference type="EMBL" id="NEJ72515.1"/>
    </source>
</evidence>
<gene>
    <name evidence="3" type="ORF">GR197_18550</name>
</gene>
<evidence type="ECO:0000313" key="4">
    <source>
        <dbReference type="Proteomes" id="UP000471753"/>
    </source>
</evidence>
<organism evidence="3 4">
    <name type="scientific">Rhizobium phaseoli</name>
    <dbReference type="NCBI Taxonomy" id="396"/>
    <lineage>
        <taxon>Bacteria</taxon>
        <taxon>Pseudomonadati</taxon>
        <taxon>Pseudomonadota</taxon>
        <taxon>Alphaproteobacteria</taxon>
        <taxon>Hyphomicrobiales</taxon>
        <taxon>Rhizobiaceae</taxon>
        <taxon>Rhizobium/Agrobacterium group</taxon>
        <taxon>Rhizobium</taxon>
    </lineage>
</organism>
<dbReference type="PANTHER" id="PTHR33055">
    <property type="entry name" value="TRANSPOSASE FOR INSERTION SEQUENCE ELEMENT IS1111A"/>
    <property type="match status" value="1"/>
</dbReference>
<dbReference type="EMBL" id="WUFT01000011">
    <property type="protein sequence ID" value="NEJ72515.1"/>
    <property type="molecule type" value="Genomic_DNA"/>
</dbReference>
<comment type="caution">
    <text evidence="3">The sequence shown here is derived from an EMBL/GenBank/DDBJ whole genome shotgun (WGS) entry which is preliminary data.</text>
</comment>
<feature type="domain" description="Transposase IS116/IS110/IS902 C-terminal" evidence="2">
    <location>
        <begin position="190"/>
        <end position="272"/>
    </location>
</feature>
<dbReference type="GO" id="GO:0004803">
    <property type="term" value="F:transposase activity"/>
    <property type="evidence" value="ECO:0007669"/>
    <property type="project" value="InterPro"/>
</dbReference>
<feature type="domain" description="Transposase IS110-like N-terminal" evidence="1">
    <location>
        <begin position="9"/>
        <end position="148"/>
    </location>
</feature>
<reference evidence="3 4" key="1">
    <citation type="submission" date="2019-12" db="EMBL/GenBank/DDBJ databases">
        <title>Rhizobium genotypes associated with high levels of biological nitrogen fixation by grain legumes in a temperate-maritime cropping system.</title>
        <authorList>
            <person name="Maluk M."/>
            <person name="Francesc Ferrando Molina F."/>
            <person name="Lopez Del Egido L."/>
            <person name="Lafos M."/>
            <person name="Langarica-Fuentes A."/>
            <person name="Gebre Yohannes G."/>
            <person name="Young M.W."/>
            <person name="Martin P."/>
            <person name="Gantlett R."/>
            <person name="Kenicer G."/>
            <person name="Hawes C."/>
            <person name="Begg G.S."/>
            <person name="Quilliam R.S."/>
            <person name="Squire G.R."/>
            <person name="Poole P.S."/>
            <person name="Young P.W."/>
            <person name="Iannetta P.M."/>
            <person name="James E.K."/>
        </authorList>
    </citation>
    <scope>NUCLEOTIDE SEQUENCE [LARGE SCALE GENOMIC DNA]</scope>
    <source>
        <strain evidence="3 4">JHI366</strain>
    </source>
</reference>
<dbReference type="InterPro" id="IPR003346">
    <property type="entry name" value="Transposase_20"/>
</dbReference>
<sequence length="315" mass="33530">MHAPRTFMVGIDVSKAHLDVAVEGKRTVVRFDNDAAGRAALAAAVAGAELVVVEATGGYEMATVRALMAADIPIAVVNPRQIRDFARASGRLAKTDQVDARVILHFARAMRPAQIPHIDDGRIALAALVTRRRQLIDMAVAEKNRLEHAPQAVAVLIGETLAALKAQLARVDAAIALAIEAEPDMAARRDLLLTVPGIGEVGAAVLIAELPELGGIDDKKLAAPVGVAPMAHDSGAWRGQRHIAGGRATVRCALYMATLSAIRCSPAIKAFYTRLRDAGKPPKVALVAAMRKLIIMINTILKRHTPWSEPQQHGC</sequence>
<dbReference type="GO" id="GO:0006313">
    <property type="term" value="P:DNA transposition"/>
    <property type="evidence" value="ECO:0007669"/>
    <property type="project" value="InterPro"/>
</dbReference>
<dbReference type="RefSeq" id="WP_164012068.1">
    <property type="nucleotide sequence ID" value="NZ_WUFT01000011.1"/>
</dbReference>
<dbReference type="GO" id="GO:0003677">
    <property type="term" value="F:DNA binding"/>
    <property type="evidence" value="ECO:0007669"/>
    <property type="project" value="InterPro"/>
</dbReference>
<dbReference type="Pfam" id="PF01548">
    <property type="entry name" value="DEDD_Tnp_IS110"/>
    <property type="match status" value="1"/>
</dbReference>
<dbReference type="PANTHER" id="PTHR33055:SF13">
    <property type="entry name" value="TRANSPOSASE"/>
    <property type="match status" value="1"/>
</dbReference>